<name>A0AB39HJX5_9VIBR</name>
<dbReference type="SUPFAM" id="SSF103481">
    <property type="entry name" value="Multidrug resistance efflux transporter EmrE"/>
    <property type="match status" value="2"/>
</dbReference>
<dbReference type="AlphaFoldDB" id="A0AB39HJX5"/>
<protein>
    <submittedName>
        <fullName evidence="8">EamA family transporter</fullName>
    </submittedName>
</protein>
<evidence type="ECO:0000313" key="8">
    <source>
        <dbReference type="EMBL" id="XDK26586.1"/>
    </source>
</evidence>
<feature type="transmembrane region" description="Helical" evidence="6">
    <location>
        <begin position="71"/>
        <end position="91"/>
    </location>
</feature>
<evidence type="ECO:0000256" key="6">
    <source>
        <dbReference type="SAM" id="Phobius"/>
    </source>
</evidence>
<evidence type="ECO:0000259" key="7">
    <source>
        <dbReference type="Pfam" id="PF00892"/>
    </source>
</evidence>
<dbReference type="EMBL" id="CP162602">
    <property type="protein sequence ID" value="XDK26586.1"/>
    <property type="molecule type" value="Genomic_DNA"/>
</dbReference>
<evidence type="ECO:0000256" key="1">
    <source>
        <dbReference type="ARBA" id="ARBA00004651"/>
    </source>
</evidence>
<keyword evidence="3 6" id="KW-0812">Transmembrane</keyword>
<dbReference type="RefSeq" id="WP_306099490.1">
    <property type="nucleotide sequence ID" value="NZ_CP162602.1"/>
</dbReference>
<keyword evidence="8" id="KW-0614">Plasmid</keyword>
<keyword evidence="5 6" id="KW-0472">Membrane</keyword>
<keyword evidence="2" id="KW-1003">Cell membrane</keyword>
<dbReference type="Gene3D" id="1.10.3730.20">
    <property type="match status" value="1"/>
</dbReference>
<accession>A0AB39HJX5</accession>
<evidence type="ECO:0000256" key="2">
    <source>
        <dbReference type="ARBA" id="ARBA00022475"/>
    </source>
</evidence>
<dbReference type="Pfam" id="PF00892">
    <property type="entry name" value="EamA"/>
    <property type="match status" value="1"/>
</dbReference>
<geneLocation type="plasmid" evidence="8">
    <name>p-HB236076</name>
</geneLocation>
<dbReference type="PANTHER" id="PTHR42920">
    <property type="entry name" value="OS03G0707200 PROTEIN-RELATED"/>
    <property type="match status" value="1"/>
</dbReference>
<evidence type="ECO:0000256" key="5">
    <source>
        <dbReference type="ARBA" id="ARBA00023136"/>
    </source>
</evidence>
<organism evidence="8">
    <name type="scientific">Vibrio sp. HB236076</name>
    <dbReference type="NCBI Taxonomy" id="3232307"/>
    <lineage>
        <taxon>Bacteria</taxon>
        <taxon>Pseudomonadati</taxon>
        <taxon>Pseudomonadota</taxon>
        <taxon>Gammaproteobacteria</taxon>
        <taxon>Vibrionales</taxon>
        <taxon>Vibrionaceae</taxon>
        <taxon>Vibrio</taxon>
    </lineage>
</organism>
<dbReference type="PANTHER" id="PTHR42920:SF5">
    <property type="entry name" value="EAMA DOMAIN-CONTAINING PROTEIN"/>
    <property type="match status" value="1"/>
</dbReference>
<dbReference type="GO" id="GO:0005886">
    <property type="term" value="C:plasma membrane"/>
    <property type="evidence" value="ECO:0007669"/>
    <property type="project" value="UniProtKB-SubCell"/>
</dbReference>
<proteinExistence type="predicted"/>
<feature type="transmembrane region" description="Helical" evidence="6">
    <location>
        <begin position="147"/>
        <end position="166"/>
    </location>
</feature>
<dbReference type="InterPro" id="IPR000620">
    <property type="entry name" value="EamA_dom"/>
</dbReference>
<feature type="transmembrane region" description="Helical" evidence="6">
    <location>
        <begin position="178"/>
        <end position="194"/>
    </location>
</feature>
<feature type="transmembrane region" description="Helical" evidence="6">
    <location>
        <begin position="261"/>
        <end position="280"/>
    </location>
</feature>
<feature type="transmembrane region" description="Helical" evidence="6">
    <location>
        <begin position="43"/>
        <end position="59"/>
    </location>
</feature>
<feature type="transmembrane region" description="Helical" evidence="6">
    <location>
        <begin position="12"/>
        <end position="31"/>
    </location>
</feature>
<feature type="transmembrane region" description="Helical" evidence="6">
    <location>
        <begin position="122"/>
        <end position="141"/>
    </location>
</feature>
<feature type="transmembrane region" description="Helical" evidence="6">
    <location>
        <begin position="97"/>
        <end position="115"/>
    </location>
</feature>
<keyword evidence="4 6" id="KW-1133">Transmembrane helix</keyword>
<gene>
    <name evidence="8" type="ORF">AB0763_16210</name>
</gene>
<sequence length="293" mass="31474">MRFSSTQFDTTTAVIAVVIAMLSITAGASIAKSMFSTLSPENVTVLRLSISAIILFFGLKAWQVRLKRQEILIVFIYGVAIAGMNLFFYLAIKTVPVAIALAVELTGPLCVAVIFSQNRSDYLWVLFAAIGIYLLIPSSSSHSELELTGLFYALVAAFFWGMYILVGKEVGQCYGSKAPALGLIFASLLVIPFGDSLPFALMNTEVALLALVIALLSSAVPLMLEMFALRKLPTNSYGVLTSGEPVVGTIVSFFILGEQLTIMQCFGIGIIVLASMGTLLSPSSSRKTVKARQ</sequence>
<evidence type="ECO:0000256" key="3">
    <source>
        <dbReference type="ARBA" id="ARBA00022692"/>
    </source>
</evidence>
<reference evidence="8" key="1">
    <citation type="submission" date="2024-07" db="EMBL/GenBank/DDBJ databases">
        <title>Genome Analysis of a Potential Novel Vibrio Species Secreting pH- and Thermo-stable Alginate Lyase and its Application in Producing Alginate Oligosaccharides.</title>
        <authorList>
            <person name="Huang H."/>
            <person name="Bao K."/>
        </authorList>
    </citation>
    <scope>NUCLEOTIDE SEQUENCE</scope>
    <source>
        <strain evidence="8">HB236076</strain>
        <plasmid evidence="8">p-HB236076</plasmid>
    </source>
</reference>
<feature type="domain" description="EamA" evidence="7">
    <location>
        <begin position="148"/>
        <end position="278"/>
    </location>
</feature>
<dbReference type="InterPro" id="IPR051258">
    <property type="entry name" value="Diverse_Substrate_Transporter"/>
</dbReference>
<feature type="transmembrane region" description="Helical" evidence="6">
    <location>
        <begin position="206"/>
        <end position="224"/>
    </location>
</feature>
<dbReference type="KEGG" id="vih:AB0763_16210"/>
<comment type="subcellular location">
    <subcellularLocation>
        <location evidence="1">Cell membrane</location>
        <topology evidence="1">Multi-pass membrane protein</topology>
    </subcellularLocation>
</comment>
<evidence type="ECO:0000256" key="4">
    <source>
        <dbReference type="ARBA" id="ARBA00022989"/>
    </source>
</evidence>
<feature type="transmembrane region" description="Helical" evidence="6">
    <location>
        <begin position="236"/>
        <end position="255"/>
    </location>
</feature>
<dbReference type="InterPro" id="IPR037185">
    <property type="entry name" value="EmrE-like"/>
</dbReference>